<evidence type="ECO:0000313" key="12">
    <source>
        <dbReference type="Proteomes" id="UP000654345"/>
    </source>
</evidence>
<organism evidence="11 12">
    <name type="scientific">Ktedonobacter robiniae</name>
    <dbReference type="NCBI Taxonomy" id="2778365"/>
    <lineage>
        <taxon>Bacteria</taxon>
        <taxon>Bacillati</taxon>
        <taxon>Chloroflexota</taxon>
        <taxon>Ktedonobacteria</taxon>
        <taxon>Ktedonobacterales</taxon>
        <taxon>Ktedonobacteraceae</taxon>
        <taxon>Ktedonobacter</taxon>
    </lineage>
</organism>
<keyword evidence="4 7" id="KW-0547">Nucleotide-binding</keyword>
<accession>A0ABQ3UG10</accession>
<dbReference type="InterPro" id="IPR005482">
    <property type="entry name" value="Biotin_COase_C"/>
</dbReference>
<proteinExistence type="predicted"/>
<dbReference type="SUPFAM" id="SSF51230">
    <property type="entry name" value="Single hybrid motif"/>
    <property type="match status" value="1"/>
</dbReference>
<dbReference type="Pfam" id="PF02786">
    <property type="entry name" value="CPSase_L_D2"/>
    <property type="match status" value="1"/>
</dbReference>
<dbReference type="InterPro" id="IPR011053">
    <property type="entry name" value="Single_hybrid_motif"/>
</dbReference>
<evidence type="ECO:0000256" key="4">
    <source>
        <dbReference type="ARBA" id="ARBA00022741"/>
    </source>
</evidence>
<dbReference type="PANTHER" id="PTHR18866">
    <property type="entry name" value="CARBOXYLASE:PYRUVATE/ACETYL-COA/PROPIONYL-COA CARBOXYLASE"/>
    <property type="match status" value="1"/>
</dbReference>
<dbReference type="InterPro" id="IPR011054">
    <property type="entry name" value="Rudment_hybrid_motif"/>
</dbReference>
<dbReference type="Gene3D" id="2.40.50.100">
    <property type="match status" value="1"/>
</dbReference>
<evidence type="ECO:0000256" key="3">
    <source>
        <dbReference type="ARBA" id="ARBA00022598"/>
    </source>
</evidence>
<evidence type="ECO:0000313" key="11">
    <source>
        <dbReference type="EMBL" id="GHO51658.1"/>
    </source>
</evidence>
<evidence type="ECO:0000259" key="10">
    <source>
        <dbReference type="PROSITE" id="PS50979"/>
    </source>
</evidence>
<dbReference type="PROSITE" id="PS50975">
    <property type="entry name" value="ATP_GRASP"/>
    <property type="match status" value="1"/>
</dbReference>
<dbReference type="InterPro" id="IPR016185">
    <property type="entry name" value="PreATP-grasp_dom_sf"/>
</dbReference>
<dbReference type="PROSITE" id="PS00867">
    <property type="entry name" value="CPSASE_2"/>
    <property type="match status" value="1"/>
</dbReference>
<evidence type="ECO:0000256" key="7">
    <source>
        <dbReference type="PROSITE-ProRule" id="PRU00409"/>
    </source>
</evidence>
<evidence type="ECO:0000256" key="1">
    <source>
        <dbReference type="ARBA" id="ARBA00001953"/>
    </source>
</evidence>
<dbReference type="SUPFAM" id="SSF52440">
    <property type="entry name" value="PreATP-grasp domain"/>
    <property type="match status" value="1"/>
</dbReference>
<dbReference type="PROSITE" id="PS00866">
    <property type="entry name" value="CPSASE_1"/>
    <property type="match status" value="1"/>
</dbReference>
<keyword evidence="12" id="KW-1185">Reference proteome</keyword>
<dbReference type="EC" id="6.3.4.14" evidence="2"/>
<dbReference type="Pfam" id="PF02785">
    <property type="entry name" value="Biotin_carb_C"/>
    <property type="match status" value="1"/>
</dbReference>
<reference evidence="11 12" key="1">
    <citation type="journal article" date="2021" name="Int. J. Syst. Evol. Microbiol.">
        <title>Reticulibacter mediterranei gen. nov., sp. nov., within the new family Reticulibacteraceae fam. nov., and Ktedonospora formicarum gen. nov., sp. nov., Ktedonobacter robiniae sp. nov., Dictyobacter formicarum sp. nov. and Dictyobacter arantiisoli sp. nov., belonging to the class Ktedonobacteria.</title>
        <authorList>
            <person name="Yabe S."/>
            <person name="Zheng Y."/>
            <person name="Wang C.M."/>
            <person name="Sakai Y."/>
            <person name="Abe K."/>
            <person name="Yokota A."/>
            <person name="Donadio S."/>
            <person name="Cavaletti L."/>
            <person name="Monciardini P."/>
        </authorList>
    </citation>
    <scope>NUCLEOTIDE SEQUENCE [LARGE SCALE GENOMIC DNA]</scope>
    <source>
        <strain evidence="11 12">SOSP1-30</strain>
    </source>
</reference>
<keyword evidence="3" id="KW-0436">Ligase</keyword>
<name>A0ABQ3UG10_9CHLR</name>
<dbReference type="InterPro" id="IPR005481">
    <property type="entry name" value="BC-like_N"/>
</dbReference>
<dbReference type="NCBIfam" id="NF006367">
    <property type="entry name" value="PRK08591.1"/>
    <property type="match status" value="1"/>
</dbReference>
<feature type="domain" description="Lipoyl-binding" evidence="8">
    <location>
        <begin position="605"/>
        <end position="674"/>
    </location>
</feature>
<dbReference type="Pfam" id="PF00364">
    <property type="entry name" value="Biotin_lipoyl"/>
    <property type="match status" value="1"/>
</dbReference>
<dbReference type="PANTHER" id="PTHR18866:SF33">
    <property type="entry name" value="METHYLCROTONOYL-COA CARBOXYLASE SUBUNIT ALPHA, MITOCHONDRIAL-RELATED"/>
    <property type="match status" value="1"/>
</dbReference>
<dbReference type="InterPro" id="IPR050856">
    <property type="entry name" value="Biotin_carboxylase_complex"/>
</dbReference>
<dbReference type="EMBL" id="BNJG01000001">
    <property type="protein sequence ID" value="GHO51658.1"/>
    <property type="molecule type" value="Genomic_DNA"/>
</dbReference>
<dbReference type="RefSeq" id="WP_201368649.1">
    <property type="nucleotide sequence ID" value="NZ_BNJG01000001.1"/>
</dbReference>
<sequence>MFKKILIANRGEIAVRIQATCREMGIRTVAIYSDVDRQARHVREADEAYRLGPAPASESYLRGDIILEIARQCGAEAIHPGYGFLSENADFAEACEQTGIVFIGPPASAMRLMGSKIAAKQIAERVGAPVVPGYNGERQDADALLAEAERIGFPLLIKASAGGGGKGMRVVNSLQELPEQLAGAQREAGAAFGDDTVFLERLILHPRHVEIQVLGDKYGTLIYLGERECSIQRRHQKIVEESPSVALTPRLRAEMGEAAVRIASAAGYVNAGTLEFMLDDDGNFYFLEMNTRLQVEHPVTELVTGLDLVRHQLLIASGEPLAFTQEQITTRGHAIEVRLYAEDPQQQFLPSTGTVEFFAPPQGPGIRVDSGVEPGDEVTQYYDPMLAKLIVYGEHRLATLERLSSALEQTALLGVTTNLSLLQKISTNTAFREGQTHTSFLDEQDMLAPTVPEPLPAEVLIIAALADLAPALSSTPTLTGTSPWQSLGPWRMPGGSYTRTYLSTEQRHTITLTPLWDTIEGRHTFAQSQNWRVSIDDDPQEHISCLTLSAHSYLLTRAGQQSKLAALRKGEETLIAYRGESYMLEGRRAPDIATTAQGSGQGNAQKTLKAPMAGTLVKIQVHSGEQVEAHQVLAVLSAMKMEHSIIAPYAGRVQRINYQEGAVVPGGAVIIEIE</sequence>
<evidence type="ECO:0000256" key="6">
    <source>
        <dbReference type="ARBA" id="ARBA00023267"/>
    </source>
</evidence>
<feature type="domain" description="Biotin carboxylation" evidence="10">
    <location>
        <begin position="1"/>
        <end position="446"/>
    </location>
</feature>
<comment type="caution">
    <text evidence="11">The sequence shown here is derived from an EMBL/GenBank/DDBJ whole genome shotgun (WGS) entry which is preliminary data.</text>
</comment>
<dbReference type="CDD" id="cd06850">
    <property type="entry name" value="biotinyl_domain"/>
    <property type="match status" value="1"/>
</dbReference>
<dbReference type="PROSITE" id="PS50968">
    <property type="entry name" value="BIOTINYL_LIPOYL"/>
    <property type="match status" value="1"/>
</dbReference>
<evidence type="ECO:0000259" key="8">
    <source>
        <dbReference type="PROSITE" id="PS50968"/>
    </source>
</evidence>
<dbReference type="Proteomes" id="UP000654345">
    <property type="component" value="Unassembled WGS sequence"/>
</dbReference>
<evidence type="ECO:0000256" key="2">
    <source>
        <dbReference type="ARBA" id="ARBA00013263"/>
    </source>
</evidence>
<dbReference type="SUPFAM" id="SSF51246">
    <property type="entry name" value="Rudiment single hybrid motif"/>
    <property type="match status" value="1"/>
</dbReference>
<dbReference type="Gene3D" id="3.30.700.40">
    <property type="match status" value="1"/>
</dbReference>
<dbReference type="InterPro" id="IPR011761">
    <property type="entry name" value="ATP-grasp"/>
</dbReference>
<keyword evidence="6" id="KW-0092">Biotin</keyword>
<comment type="cofactor">
    <cofactor evidence="1">
        <name>biotin</name>
        <dbReference type="ChEBI" id="CHEBI:57586"/>
    </cofactor>
</comment>
<keyword evidence="5 7" id="KW-0067">ATP-binding</keyword>
<gene>
    <name evidence="11" type="ORF">KSB_01330</name>
</gene>
<protein>
    <recommendedName>
        <fullName evidence="2">biotin carboxylase</fullName>
        <ecNumber evidence="2">6.3.4.14</ecNumber>
    </recommendedName>
</protein>
<dbReference type="SMART" id="SM00878">
    <property type="entry name" value="Biotin_carb_C"/>
    <property type="match status" value="1"/>
</dbReference>
<evidence type="ECO:0000256" key="5">
    <source>
        <dbReference type="ARBA" id="ARBA00022840"/>
    </source>
</evidence>
<feature type="domain" description="ATP-grasp" evidence="9">
    <location>
        <begin position="120"/>
        <end position="317"/>
    </location>
</feature>
<dbReference type="SUPFAM" id="SSF56059">
    <property type="entry name" value="Glutathione synthetase ATP-binding domain-like"/>
    <property type="match status" value="1"/>
</dbReference>
<dbReference type="InterPro" id="IPR011764">
    <property type="entry name" value="Biotin_carboxylation_dom"/>
</dbReference>
<evidence type="ECO:0000259" key="9">
    <source>
        <dbReference type="PROSITE" id="PS50975"/>
    </source>
</evidence>
<dbReference type="Gene3D" id="3.30.470.20">
    <property type="entry name" value="ATP-grasp fold, B domain"/>
    <property type="match status" value="1"/>
</dbReference>
<dbReference type="InterPro" id="IPR005479">
    <property type="entry name" value="CPAse_ATP-bd"/>
</dbReference>
<dbReference type="InterPro" id="IPR000089">
    <property type="entry name" value="Biotin_lipoyl"/>
</dbReference>
<dbReference type="PROSITE" id="PS50979">
    <property type="entry name" value="BC"/>
    <property type="match status" value="1"/>
</dbReference>
<dbReference type="Pfam" id="PF00289">
    <property type="entry name" value="Biotin_carb_N"/>
    <property type="match status" value="1"/>
</dbReference>